<comment type="caution">
    <text evidence="2">The sequence shown here is derived from an EMBL/GenBank/DDBJ whole genome shotgun (WGS) entry which is preliminary data.</text>
</comment>
<feature type="region of interest" description="Disordered" evidence="1">
    <location>
        <begin position="1"/>
        <end position="20"/>
    </location>
</feature>
<gene>
    <name evidence="2" type="ORF">S03H2_15521</name>
</gene>
<proteinExistence type="predicted"/>
<feature type="non-terminal residue" evidence="2">
    <location>
        <position position="37"/>
    </location>
</feature>
<accession>X1FXE0</accession>
<dbReference type="EMBL" id="BARU01007898">
    <property type="protein sequence ID" value="GAH33964.1"/>
    <property type="molecule type" value="Genomic_DNA"/>
</dbReference>
<name>X1FXE0_9ZZZZ</name>
<evidence type="ECO:0000313" key="2">
    <source>
        <dbReference type="EMBL" id="GAH33964.1"/>
    </source>
</evidence>
<reference evidence="2" key="1">
    <citation type="journal article" date="2014" name="Front. Microbiol.">
        <title>High frequency of phylogenetically diverse reductive dehalogenase-homologous genes in deep subseafloor sedimentary metagenomes.</title>
        <authorList>
            <person name="Kawai M."/>
            <person name="Futagami T."/>
            <person name="Toyoda A."/>
            <person name="Takaki Y."/>
            <person name="Nishi S."/>
            <person name="Hori S."/>
            <person name="Arai W."/>
            <person name="Tsubouchi T."/>
            <person name="Morono Y."/>
            <person name="Uchiyama I."/>
            <person name="Ito T."/>
            <person name="Fujiyama A."/>
            <person name="Inagaki F."/>
            <person name="Takami H."/>
        </authorList>
    </citation>
    <scope>NUCLEOTIDE SEQUENCE</scope>
    <source>
        <strain evidence="2">Expedition CK06-06</strain>
    </source>
</reference>
<protein>
    <submittedName>
        <fullName evidence="2">Uncharacterized protein</fullName>
    </submittedName>
</protein>
<sequence length="37" mass="3965">MRNAENSPETGAGKPFESLTALSETEGLPLAHLFSYV</sequence>
<organism evidence="2">
    <name type="scientific">marine sediment metagenome</name>
    <dbReference type="NCBI Taxonomy" id="412755"/>
    <lineage>
        <taxon>unclassified sequences</taxon>
        <taxon>metagenomes</taxon>
        <taxon>ecological metagenomes</taxon>
    </lineage>
</organism>
<dbReference type="AlphaFoldDB" id="X1FXE0"/>
<evidence type="ECO:0000256" key="1">
    <source>
        <dbReference type="SAM" id="MobiDB-lite"/>
    </source>
</evidence>